<dbReference type="GO" id="GO:0006508">
    <property type="term" value="P:proteolysis"/>
    <property type="evidence" value="ECO:0007669"/>
    <property type="project" value="InterPro"/>
</dbReference>
<evidence type="ECO:0000256" key="3">
    <source>
        <dbReference type="SAM" id="SignalP"/>
    </source>
</evidence>
<sequence>MRLLITASALALVLAPTAAFARPMVPEDQLKEQLVGDPQIAPDGSAVAYTVTSYDTDADEMASHIWLAPWDGSAPRQLTSRKGESESSAKFSPDGKMLGFISSRADKNEKGESKLWLLPMNGGEAKPLDGIAGSVDDFAFSPDGKYLALIVSDKQPDLGKTADGDDIPAPIVVDRYHFKVDDIGILDDRRQRLFLYDLAAGTMKRLTDGDYDEYLPAWSPDSTRVAFASKRVADQDRTYDSNIFIASVATPGKAPFQLTTYEGADVPEDAGAYPAWSPDGKQIAYLRGGDPKLIYYAANTVAVVSSSGGEPRLLTKELDRNTYFSPVWTPDGKAVRFVLEDDGKQVLATVSPNGGAVSRLAEGEFVVASPSIAKNGRIALLQSSPRKPFEIYAFDAGKLRPLTHHNDAWLKEIDFGQLTFNSWKGPDGTEVHGFILMPPTSAPGAASGAKLKTILHPHGGPAAQYDWSFDMWQQVFAGAGFVVLTPNPRGSTGRGTAYANALNAAWGGVDVPEDLALVDLAVSKGIADPDKLVVGGWSYGGMATNYLIASDARFKAAMAGASIGNVFAGYGTDQYVLDYDTELGVPWKNLDVWIRNSYPFLHADRIKTPTLYMVGGADVNVPTLASEQMYQALKSQGIDSELVIYPDQYHHFVRPSYILDRMKRWLAWYDKYLK</sequence>
<evidence type="ECO:0000256" key="1">
    <source>
        <dbReference type="ARBA" id="ARBA00022801"/>
    </source>
</evidence>
<evidence type="ECO:0000259" key="4">
    <source>
        <dbReference type="Pfam" id="PF00326"/>
    </source>
</evidence>
<dbReference type="AlphaFoldDB" id="A0AAJ6BPG8"/>
<dbReference type="SUPFAM" id="SSF53474">
    <property type="entry name" value="alpha/beta-Hydrolases"/>
    <property type="match status" value="1"/>
</dbReference>
<feature type="signal peptide" evidence="3">
    <location>
        <begin position="1"/>
        <end position="21"/>
    </location>
</feature>
<accession>A0AAJ6BPG8</accession>
<proteinExistence type="predicted"/>
<dbReference type="InterPro" id="IPR011042">
    <property type="entry name" value="6-blade_b-propeller_TolB-like"/>
</dbReference>
<keyword evidence="2" id="KW-0645">Protease</keyword>
<dbReference type="GO" id="GO:0004252">
    <property type="term" value="F:serine-type endopeptidase activity"/>
    <property type="evidence" value="ECO:0007669"/>
    <property type="project" value="TreeGrafter"/>
</dbReference>
<dbReference type="SUPFAM" id="SSF82171">
    <property type="entry name" value="DPP6 N-terminal domain-like"/>
    <property type="match status" value="1"/>
</dbReference>
<name>A0AAJ6BPG8_9SPHN</name>
<gene>
    <name evidence="5" type="ORF">P0Y56_02310</name>
</gene>
<keyword evidence="2" id="KW-0720">Serine protease</keyword>
<dbReference type="PANTHER" id="PTHR42776:SF27">
    <property type="entry name" value="DIPEPTIDYL PEPTIDASE FAMILY MEMBER 6"/>
    <property type="match status" value="1"/>
</dbReference>
<dbReference type="Gene3D" id="2.120.10.30">
    <property type="entry name" value="TolB, C-terminal domain"/>
    <property type="match status" value="2"/>
</dbReference>
<dbReference type="KEGG" id="acob:P0Y56_02310"/>
<evidence type="ECO:0000256" key="2">
    <source>
        <dbReference type="ARBA" id="ARBA00022825"/>
    </source>
</evidence>
<dbReference type="Pfam" id="PF00326">
    <property type="entry name" value="Peptidase_S9"/>
    <property type="match status" value="1"/>
</dbReference>
<evidence type="ECO:0000313" key="6">
    <source>
        <dbReference type="Proteomes" id="UP001218362"/>
    </source>
</evidence>
<dbReference type="EMBL" id="CP119316">
    <property type="protein sequence ID" value="WEK47141.1"/>
    <property type="molecule type" value="Genomic_DNA"/>
</dbReference>
<evidence type="ECO:0000313" key="5">
    <source>
        <dbReference type="EMBL" id="WEK47141.1"/>
    </source>
</evidence>
<organism evidence="5 6">
    <name type="scientific">Candidatus Andeanibacterium colombiense</name>
    <dbReference type="NCBI Taxonomy" id="3121345"/>
    <lineage>
        <taxon>Bacteria</taxon>
        <taxon>Pseudomonadati</taxon>
        <taxon>Pseudomonadota</taxon>
        <taxon>Alphaproteobacteria</taxon>
        <taxon>Sphingomonadales</taxon>
        <taxon>Sphingomonadaceae</taxon>
        <taxon>Candidatus Andeanibacterium</taxon>
    </lineage>
</organism>
<keyword evidence="3" id="KW-0732">Signal</keyword>
<feature type="domain" description="Peptidase S9 prolyl oligopeptidase catalytic" evidence="4">
    <location>
        <begin position="467"/>
        <end position="674"/>
    </location>
</feature>
<dbReference type="Proteomes" id="UP001218362">
    <property type="component" value="Chromosome"/>
</dbReference>
<feature type="chain" id="PRO_5042557954" evidence="3">
    <location>
        <begin position="22"/>
        <end position="674"/>
    </location>
</feature>
<dbReference type="PANTHER" id="PTHR42776">
    <property type="entry name" value="SERINE PEPTIDASE S9 FAMILY MEMBER"/>
    <property type="match status" value="1"/>
</dbReference>
<protein>
    <submittedName>
        <fullName evidence="5">S9 family peptidase</fullName>
    </submittedName>
</protein>
<dbReference type="InterPro" id="IPR001375">
    <property type="entry name" value="Peptidase_S9_cat"/>
</dbReference>
<reference evidence="5" key="1">
    <citation type="submission" date="2023-03" db="EMBL/GenBank/DDBJ databases">
        <title>Andean soil-derived lignocellulolytic bacterial consortium as a source of novel taxa and putative plastic-active enzymes.</title>
        <authorList>
            <person name="Diaz-Garcia L."/>
            <person name="Chuvochina M."/>
            <person name="Feuerriegel G."/>
            <person name="Bunk B."/>
            <person name="Sproer C."/>
            <person name="Streit W.R."/>
            <person name="Rodriguez L.M."/>
            <person name="Overmann J."/>
            <person name="Jimenez D.J."/>
        </authorList>
    </citation>
    <scope>NUCLEOTIDE SEQUENCE</scope>
    <source>
        <strain evidence="5">MAG 26</strain>
    </source>
</reference>
<keyword evidence="1" id="KW-0378">Hydrolase</keyword>
<dbReference type="InterPro" id="IPR011659">
    <property type="entry name" value="WD40"/>
</dbReference>
<dbReference type="InterPro" id="IPR029058">
    <property type="entry name" value="AB_hydrolase_fold"/>
</dbReference>
<dbReference type="Pfam" id="PF07676">
    <property type="entry name" value="PD40"/>
    <property type="match status" value="3"/>
</dbReference>
<dbReference type="Gene3D" id="3.40.50.1820">
    <property type="entry name" value="alpha/beta hydrolase"/>
    <property type="match status" value="1"/>
</dbReference>